<dbReference type="SUPFAM" id="SSF56037">
    <property type="entry name" value="PheT/TilS domain"/>
    <property type="match status" value="1"/>
</dbReference>
<comment type="caution">
    <text evidence="10">The sequence shown here is derived from an EMBL/GenBank/DDBJ whole genome shotgun (WGS) entry which is preliminary data.</text>
</comment>
<protein>
    <recommendedName>
        <fullName evidence="8">tRNA(Ile)-lysidine synthase</fullName>
        <ecNumber evidence="8">6.3.4.19</ecNumber>
    </recommendedName>
    <alternativeName>
        <fullName evidence="8">tRNA(Ile)-2-lysyl-cytidine synthase</fullName>
    </alternativeName>
    <alternativeName>
        <fullName evidence="8">tRNA(Ile)-lysidine synthetase</fullName>
    </alternativeName>
</protein>
<keyword evidence="2 8" id="KW-0963">Cytoplasm</keyword>
<feature type="binding site" evidence="8">
    <location>
        <begin position="38"/>
        <end position="43"/>
    </location>
    <ligand>
        <name>ATP</name>
        <dbReference type="ChEBI" id="CHEBI:30616"/>
    </ligand>
</feature>
<comment type="domain">
    <text evidence="8">The N-terminal region contains the highly conserved SGGXDS motif, predicted to be a P-loop motif involved in ATP binding.</text>
</comment>
<dbReference type="InterPro" id="IPR012795">
    <property type="entry name" value="tRNA_Ile_lys_synt_N"/>
</dbReference>
<evidence type="ECO:0000256" key="3">
    <source>
        <dbReference type="ARBA" id="ARBA00022598"/>
    </source>
</evidence>
<evidence type="ECO:0000256" key="5">
    <source>
        <dbReference type="ARBA" id="ARBA00022741"/>
    </source>
</evidence>
<dbReference type="Gene3D" id="3.40.50.620">
    <property type="entry name" value="HUPs"/>
    <property type="match status" value="1"/>
</dbReference>
<dbReference type="PANTHER" id="PTHR43033:SF1">
    <property type="entry name" value="TRNA(ILE)-LYSIDINE SYNTHASE-RELATED"/>
    <property type="match status" value="1"/>
</dbReference>
<keyword evidence="11" id="KW-1185">Reference proteome</keyword>
<dbReference type="InterPro" id="IPR015262">
    <property type="entry name" value="tRNA_Ile_lys_synt_subst-bd"/>
</dbReference>
<dbReference type="RefSeq" id="WP_152808560.1">
    <property type="nucleotide sequence ID" value="NZ_WHNW01000001.1"/>
</dbReference>
<dbReference type="Pfam" id="PF11734">
    <property type="entry name" value="TilS_C"/>
    <property type="match status" value="1"/>
</dbReference>
<dbReference type="CDD" id="cd01992">
    <property type="entry name" value="TilS_N"/>
    <property type="match status" value="1"/>
</dbReference>
<keyword evidence="6 8" id="KW-0067">ATP-binding</keyword>
<dbReference type="Pfam" id="PF01171">
    <property type="entry name" value="ATP_bind_3"/>
    <property type="match status" value="1"/>
</dbReference>
<dbReference type="InterPro" id="IPR011063">
    <property type="entry name" value="TilS/TtcA_N"/>
</dbReference>
<dbReference type="NCBIfam" id="TIGR02432">
    <property type="entry name" value="lysidine_TilS_N"/>
    <property type="match status" value="1"/>
</dbReference>
<evidence type="ECO:0000313" key="10">
    <source>
        <dbReference type="EMBL" id="MPV85377.1"/>
    </source>
</evidence>
<evidence type="ECO:0000256" key="8">
    <source>
        <dbReference type="HAMAP-Rule" id="MF_01161"/>
    </source>
</evidence>
<comment type="catalytic activity">
    <reaction evidence="7 8">
        <text>cytidine(34) in tRNA(Ile2) + L-lysine + ATP = lysidine(34) in tRNA(Ile2) + AMP + diphosphate + H(+)</text>
        <dbReference type="Rhea" id="RHEA:43744"/>
        <dbReference type="Rhea" id="RHEA-COMP:10625"/>
        <dbReference type="Rhea" id="RHEA-COMP:10670"/>
        <dbReference type="ChEBI" id="CHEBI:15378"/>
        <dbReference type="ChEBI" id="CHEBI:30616"/>
        <dbReference type="ChEBI" id="CHEBI:32551"/>
        <dbReference type="ChEBI" id="CHEBI:33019"/>
        <dbReference type="ChEBI" id="CHEBI:82748"/>
        <dbReference type="ChEBI" id="CHEBI:83665"/>
        <dbReference type="ChEBI" id="CHEBI:456215"/>
        <dbReference type="EC" id="6.3.4.19"/>
    </reaction>
</comment>
<gene>
    <name evidence="8 10" type="primary">tilS</name>
    <name evidence="10" type="ORF">GCU85_01340</name>
</gene>
<evidence type="ECO:0000256" key="1">
    <source>
        <dbReference type="ARBA" id="ARBA00004496"/>
    </source>
</evidence>
<dbReference type="InterPro" id="IPR012094">
    <property type="entry name" value="tRNA_Ile_lys_synt"/>
</dbReference>
<dbReference type="Proteomes" id="UP000471298">
    <property type="component" value="Unassembled WGS sequence"/>
</dbReference>
<evidence type="ECO:0000256" key="7">
    <source>
        <dbReference type="ARBA" id="ARBA00048539"/>
    </source>
</evidence>
<reference evidence="10 11" key="1">
    <citation type="submission" date="2019-10" db="EMBL/GenBank/DDBJ databases">
        <title>Cardiobacteriales fam. a chemoheterotrophic member of the order Cardiobacteriales, and proposal of Cardiobacteriales fam. nov.</title>
        <authorList>
            <person name="Wang C."/>
        </authorList>
    </citation>
    <scope>NUCLEOTIDE SEQUENCE [LARGE SCALE GENOMIC DNA]</scope>
    <source>
        <strain evidence="10 11">ML27</strain>
    </source>
</reference>
<dbReference type="GO" id="GO:0032267">
    <property type="term" value="F:tRNA(Ile)-lysidine synthase activity"/>
    <property type="evidence" value="ECO:0007669"/>
    <property type="project" value="UniProtKB-EC"/>
</dbReference>
<dbReference type="SUPFAM" id="SSF82829">
    <property type="entry name" value="MesJ substrate recognition domain-like"/>
    <property type="match status" value="1"/>
</dbReference>
<dbReference type="GO" id="GO:0005524">
    <property type="term" value="F:ATP binding"/>
    <property type="evidence" value="ECO:0007669"/>
    <property type="project" value="UniProtKB-UniRule"/>
</dbReference>
<dbReference type="GO" id="GO:0005737">
    <property type="term" value="C:cytoplasm"/>
    <property type="evidence" value="ECO:0007669"/>
    <property type="project" value="UniProtKB-SubCell"/>
</dbReference>
<keyword evidence="5 8" id="KW-0547">Nucleotide-binding</keyword>
<evidence type="ECO:0000256" key="2">
    <source>
        <dbReference type="ARBA" id="ARBA00022490"/>
    </source>
</evidence>
<keyword evidence="3 8" id="KW-0436">Ligase</keyword>
<dbReference type="InterPro" id="IPR014729">
    <property type="entry name" value="Rossmann-like_a/b/a_fold"/>
</dbReference>
<evidence type="ECO:0000256" key="6">
    <source>
        <dbReference type="ARBA" id="ARBA00022840"/>
    </source>
</evidence>
<dbReference type="InterPro" id="IPR012796">
    <property type="entry name" value="Lysidine-tRNA-synth_C"/>
</dbReference>
<evidence type="ECO:0000256" key="4">
    <source>
        <dbReference type="ARBA" id="ARBA00022694"/>
    </source>
</evidence>
<dbReference type="Pfam" id="PF09179">
    <property type="entry name" value="TilS"/>
    <property type="match status" value="1"/>
</dbReference>
<accession>A0A6N7EW99</accession>
<organism evidence="10 11">
    <name type="scientific">Ostreibacterium oceani</name>
    <dbReference type="NCBI Taxonomy" id="2654998"/>
    <lineage>
        <taxon>Bacteria</taxon>
        <taxon>Pseudomonadati</taxon>
        <taxon>Pseudomonadota</taxon>
        <taxon>Gammaproteobacteria</taxon>
        <taxon>Cardiobacteriales</taxon>
        <taxon>Ostreibacteriaceae</taxon>
        <taxon>Ostreibacterium</taxon>
    </lineage>
</organism>
<comment type="subcellular location">
    <subcellularLocation>
        <location evidence="1 8">Cytoplasm</location>
    </subcellularLocation>
</comment>
<dbReference type="GO" id="GO:0006400">
    <property type="term" value="P:tRNA modification"/>
    <property type="evidence" value="ECO:0007669"/>
    <property type="project" value="UniProtKB-UniRule"/>
</dbReference>
<dbReference type="NCBIfam" id="TIGR02433">
    <property type="entry name" value="lysidine_TilS_C"/>
    <property type="match status" value="1"/>
</dbReference>
<sequence length="460" mass="51732">MKSAIRVFASLDFLTLNLAKTIKPFISTASRRIVVAYSGGRDSHVLLHAIAALRQTAGFSLPIVAIHINHRLHPDADAWVVHCRQVCAALSLPFITETVLSRPKTGESIESFARKARYQLIATHLKAGDIFVSAHHQRDQAETFLLQLMRGAGLDGLCAMPLVRPFSMATIDGNLPQMQHDEGQQTQAIYLRPLLNTAYEAIEQYAKQHQLTYITDTSNADLRFNRNYIRHCVLPDLTVRFPHAVESICRSVQWLQELDGEAPPSQLRISYLASLSSIKRKQAIRAAIKQKTGYALSQNQTDYLMTHFFSAAKDKHPTLTVGPYLIRRFNDEMVVTLPMPVDTTGFPAQKITVGMPFFTPVGAIQWQAGEGGLSPNQPLRVDKLHFSDKFRPHNRRHHQPIKKLLAQAQIPPWIRPFIPGLYDNKTLVAIPSLGVHDDFFSQSKDAVLPSWQVDEKFVKL</sequence>
<dbReference type="SMART" id="SM00977">
    <property type="entry name" value="TilS_C"/>
    <property type="match status" value="1"/>
</dbReference>
<dbReference type="PANTHER" id="PTHR43033">
    <property type="entry name" value="TRNA(ILE)-LYSIDINE SYNTHASE-RELATED"/>
    <property type="match status" value="1"/>
</dbReference>
<dbReference type="EMBL" id="WHNW01000001">
    <property type="protein sequence ID" value="MPV85377.1"/>
    <property type="molecule type" value="Genomic_DNA"/>
</dbReference>
<keyword evidence="4 8" id="KW-0819">tRNA processing</keyword>
<feature type="domain" description="Lysidine-tRNA(Ile) synthetase C-terminal" evidence="9">
    <location>
        <begin position="379"/>
        <end position="451"/>
    </location>
</feature>
<dbReference type="FunCoup" id="A0A6N7EW99">
    <property type="interactions" value="290"/>
</dbReference>
<dbReference type="HAMAP" id="MF_01161">
    <property type="entry name" value="tRNA_Ile_lys_synt"/>
    <property type="match status" value="1"/>
</dbReference>
<comment type="similarity">
    <text evidence="8">Belongs to the tRNA(Ile)-lysidine synthase family.</text>
</comment>
<dbReference type="EC" id="6.3.4.19" evidence="8"/>
<proteinExistence type="inferred from homology"/>
<dbReference type="AlphaFoldDB" id="A0A6N7EW99"/>
<dbReference type="SUPFAM" id="SSF52402">
    <property type="entry name" value="Adenine nucleotide alpha hydrolases-like"/>
    <property type="match status" value="1"/>
</dbReference>
<dbReference type="Gene3D" id="1.20.59.20">
    <property type="match status" value="1"/>
</dbReference>
<name>A0A6N7EW99_9GAMM</name>
<evidence type="ECO:0000313" key="11">
    <source>
        <dbReference type="Proteomes" id="UP000471298"/>
    </source>
</evidence>
<evidence type="ECO:0000259" key="9">
    <source>
        <dbReference type="SMART" id="SM00977"/>
    </source>
</evidence>
<dbReference type="InParanoid" id="A0A6N7EW99"/>
<comment type="function">
    <text evidence="8">Ligates lysine onto the cytidine present at position 34 of the AUA codon-specific tRNA(Ile) that contains the anticodon CAU, in an ATP-dependent manner. Cytidine is converted to lysidine, thus changing the amino acid specificity of the tRNA from methionine to isoleucine.</text>
</comment>